<keyword evidence="1 3" id="KW-0378">Hydrolase</keyword>
<evidence type="ECO:0000256" key="1">
    <source>
        <dbReference type="ARBA" id="ARBA00022801"/>
    </source>
</evidence>
<protein>
    <submittedName>
        <fullName evidence="3">Glycosyl hydrolase family 88</fullName>
    </submittedName>
</protein>
<keyword evidence="2" id="KW-0732">Signal</keyword>
<dbReference type="EMBL" id="PSKQ01000017">
    <property type="protein sequence ID" value="MBE8719801.1"/>
    <property type="molecule type" value="Genomic_DNA"/>
</dbReference>
<evidence type="ECO:0000313" key="3">
    <source>
        <dbReference type="EMBL" id="MBE8719801.1"/>
    </source>
</evidence>
<accession>A0ABR9T374</accession>
<organism evidence="3 4">
    <name type="scientific">Sphingobacterium pedocola</name>
    <dbReference type="NCBI Taxonomy" id="2082722"/>
    <lineage>
        <taxon>Bacteria</taxon>
        <taxon>Pseudomonadati</taxon>
        <taxon>Bacteroidota</taxon>
        <taxon>Sphingobacteriia</taxon>
        <taxon>Sphingobacteriales</taxon>
        <taxon>Sphingobacteriaceae</taxon>
        <taxon>Sphingobacterium</taxon>
    </lineage>
</organism>
<proteinExistence type="predicted"/>
<sequence length="396" mass="45883">MSTMRLTKLIIMRMFMLMMCVWASLEGMAQANAIKMADSDMKRNPEAWMIDFSKALKWNYCHGLVMQSILQVWDKTGNTKYYDYVYDYADTMVNTDGTIKTYNALDYNIDRVNTGKILFPILNKTGEQRFVTAIELQREQMRTHPRTSGGSFWHKKVYPHQVWLDGLYMAGPFLAQYAKENNEQALFTDVALQITDVRKHLYDPKTGLYFHGWDESKQQRWSDPNTGLSPHFWSRSIGWYMMSIVDVLDFLPANHTSRPEIIKILQELAASLEKFRDPETGMWYQVTDLGYREGNYLESTGSIMFIYAWIKGAQKGYLNENYLEKGKKAYDQYLAQFVKTEEDGTCSITDCCSVAGLGGEKNYRDGSFEYYISEPIRDNDPKAVGPFIMVSLLLNR</sequence>
<dbReference type="Proteomes" id="UP000618319">
    <property type="component" value="Unassembled WGS sequence"/>
</dbReference>
<dbReference type="InterPro" id="IPR008928">
    <property type="entry name" value="6-hairpin_glycosidase_sf"/>
</dbReference>
<dbReference type="InterPro" id="IPR010905">
    <property type="entry name" value="Glyco_hydro_88"/>
</dbReference>
<dbReference type="InterPro" id="IPR052043">
    <property type="entry name" value="PolySaccharide_Degr_Enz"/>
</dbReference>
<dbReference type="InterPro" id="IPR012341">
    <property type="entry name" value="6hp_glycosidase-like_sf"/>
</dbReference>
<dbReference type="Pfam" id="PF07470">
    <property type="entry name" value="Glyco_hydro_88"/>
    <property type="match status" value="1"/>
</dbReference>
<dbReference type="SUPFAM" id="SSF48208">
    <property type="entry name" value="Six-hairpin glycosidases"/>
    <property type="match status" value="1"/>
</dbReference>
<keyword evidence="4" id="KW-1185">Reference proteome</keyword>
<dbReference type="GO" id="GO:0016787">
    <property type="term" value="F:hydrolase activity"/>
    <property type="evidence" value="ECO:0007669"/>
    <property type="project" value="UniProtKB-KW"/>
</dbReference>
<dbReference type="PANTHER" id="PTHR33886:SF8">
    <property type="entry name" value="UNSATURATED RHAMNOGALACTURONAN HYDROLASE (EUROFUNG)"/>
    <property type="match status" value="1"/>
</dbReference>
<reference evidence="3 4" key="1">
    <citation type="submission" date="2018-02" db="EMBL/GenBank/DDBJ databases">
        <title>Sphingobacterium KA21.</title>
        <authorList>
            <person name="Vasarhelyi B.M."/>
            <person name="Deshmukh S."/>
            <person name="Balint B."/>
            <person name="Kukolya J."/>
        </authorList>
    </citation>
    <scope>NUCLEOTIDE SEQUENCE [LARGE SCALE GENOMIC DNA]</scope>
    <source>
        <strain evidence="3 4">Ka21</strain>
    </source>
</reference>
<name>A0ABR9T374_9SPHI</name>
<evidence type="ECO:0000313" key="4">
    <source>
        <dbReference type="Proteomes" id="UP000618319"/>
    </source>
</evidence>
<dbReference type="PANTHER" id="PTHR33886">
    <property type="entry name" value="UNSATURATED RHAMNOGALACTURONAN HYDROLASE (EUROFUNG)"/>
    <property type="match status" value="1"/>
</dbReference>
<feature type="chain" id="PRO_5046226598" evidence="2">
    <location>
        <begin position="24"/>
        <end position="396"/>
    </location>
</feature>
<dbReference type="Gene3D" id="1.50.10.10">
    <property type="match status" value="1"/>
</dbReference>
<gene>
    <name evidence="3" type="ORF">C4F40_03545</name>
</gene>
<feature type="signal peptide" evidence="2">
    <location>
        <begin position="1"/>
        <end position="23"/>
    </location>
</feature>
<evidence type="ECO:0000256" key="2">
    <source>
        <dbReference type="SAM" id="SignalP"/>
    </source>
</evidence>
<comment type="caution">
    <text evidence="3">The sequence shown here is derived from an EMBL/GenBank/DDBJ whole genome shotgun (WGS) entry which is preliminary data.</text>
</comment>